<feature type="compositionally biased region" description="Pro residues" evidence="1">
    <location>
        <begin position="256"/>
        <end position="265"/>
    </location>
</feature>
<evidence type="ECO:0000256" key="1">
    <source>
        <dbReference type="SAM" id="MobiDB-lite"/>
    </source>
</evidence>
<sequence>MPPFVYRITKYDPAHRDERGHYTGAEDTVSDHGPIEEAYLAAIAAFAEAAGIDQLEIREPQIGGFAHFGLEPPVDGYGLADLLPAGLAGFHDGALVPIAVGLELVRSMLRDNGVWCRLEAGGAFAVHVGWDQYIYIGSNQPCETALARTRALGLFPERLDASPYDFAPDDPAYVQRPADADFWDRLHRTVSAYRAVFLEEVFAGNASRWHRLTRDNIETVRSRLAPRAQLAVWADLLTDVDTAVAALPDEGLASPFRPPCRPRPGPAGAGVPRCRRPTKAGAVRRPSCKGRTVRAGPATAHRSAPAARSRRSPDGDPATCHNARC</sequence>
<name>A0ABQ3NXS7_STRVG</name>
<dbReference type="Proteomes" id="UP000660554">
    <property type="component" value="Unassembled WGS sequence"/>
</dbReference>
<proteinExistence type="predicted"/>
<evidence type="ECO:0008006" key="4">
    <source>
        <dbReference type="Google" id="ProtNLM"/>
    </source>
</evidence>
<evidence type="ECO:0000313" key="3">
    <source>
        <dbReference type="Proteomes" id="UP000660554"/>
    </source>
</evidence>
<comment type="caution">
    <text evidence="2">The sequence shown here is derived from an EMBL/GenBank/DDBJ whole genome shotgun (WGS) entry which is preliminary data.</text>
</comment>
<reference evidence="3" key="1">
    <citation type="submission" date="2020-09" db="EMBL/GenBank/DDBJ databases">
        <title>Whole genome shotgun sequence of Streptomyces cinnamonensis NBRC 15873.</title>
        <authorList>
            <person name="Komaki H."/>
            <person name="Tamura T."/>
        </authorList>
    </citation>
    <scope>NUCLEOTIDE SEQUENCE [LARGE SCALE GENOMIC DNA]</scope>
    <source>
        <strain evidence="3">NBRC 15873</strain>
    </source>
</reference>
<feature type="region of interest" description="Disordered" evidence="1">
    <location>
        <begin position="255"/>
        <end position="325"/>
    </location>
</feature>
<dbReference type="EMBL" id="BNDV01000017">
    <property type="protein sequence ID" value="GHI17575.1"/>
    <property type="molecule type" value="Genomic_DNA"/>
</dbReference>
<feature type="compositionally biased region" description="Low complexity" evidence="1">
    <location>
        <begin position="295"/>
        <end position="307"/>
    </location>
</feature>
<gene>
    <name evidence="2" type="ORF">Scinn_70380</name>
</gene>
<organism evidence="2 3">
    <name type="scientific">Streptomyces virginiae</name>
    <name type="common">Streptomyces cinnamonensis</name>
    <dbReference type="NCBI Taxonomy" id="1961"/>
    <lineage>
        <taxon>Bacteria</taxon>
        <taxon>Bacillati</taxon>
        <taxon>Actinomycetota</taxon>
        <taxon>Actinomycetes</taxon>
        <taxon>Kitasatosporales</taxon>
        <taxon>Streptomycetaceae</taxon>
        <taxon>Streptomyces</taxon>
    </lineage>
</organism>
<protein>
    <recommendedName>
        <fullName evidence="4">RNA-binding protein</fullName>
    </recommendedName>
</protein>
<keyword evidence="3" id="KW-1185">Reference proteome</keyword>
<accession>A0ABQ3NXS7</accession>
<evidence type="ECO:0000313" key="2">
    <source>
        <dbReference type="EMBL" id="GHI17575.1"/>
    </source>
</evidence>